<reference evidence="2" key="2">
    <citation type="submission" date="2019-10" db="EMBL/GenBank/DDBJ databases">
        <title>Conservation and host-specific expression of non-tandemly repeated heterogenous ribosome RNA gene in arbuscular mycorrhizal fungi.</title>
        <authorList>
            <person name="Maeda T."/>
            <person name="Kobayashi Y."/>
            <person name="Nakagawa T."/>
            <person name="Ezawa T."/>
            <person name="Yamaguchi K."/>
            <person name="Bino T."/>
            <person name="Nishimoto Y."/>
            <person name="Shigenobu S."/>
            <person name="Kawaguchi M."/>
        </authorList>
    </citation>
    <scope>NUCLEOTIDE SEQUENCE</scope>
    <source>
        <strain evidence="2">HR1</strain>
    </source>
</reference>
<dbReference type="EMBL" id="BEXD01002195">
    <property type="protein sequence ID" value="GBB97349.1"/>
    <property type="molecule type" value="Genomic_DNA"/>
</dbReference>
<reference evidence="1 3" key="1">
    <citation type="submission" date="2017-11" db="EMBL/GenBank/DDBJ databases">
        <title>The genome of Rhizophagus clarus HR1 reveals common genetic basis of auxotrophy among arbuscular mycorrhizal fungi.</title>
        <authorList>
            <person name="Kobayashi Y."/>
        </authorList>
    </citation>
    <scope>NUCLEOTIDE SEQUENCE [LARGE SCALE GENOMIC DNA]</scope>
    <source>
        <strain evidence="1 3">HR1</strain>
    </source>
</reference>
<organism evidence="1 3">
    <name type="scientific">Rhizophagus clarus</name>
    <dbReference type="NCBI Taxonomy" id="94130"/>
    <lineage>
        <taxon>Eukaryota</taxon>
        <taxon>Fungi</taxon>
        <taxon>Fungi incertae sedis</taxon>
        <taxon>Mucoromycota</taxon>
        <taxon>Glomeromycotina</taxon>
        <taxon>Glomeromycetes</taxon>
        <taxon>Glomerales</taxon>
        <taxon>Glomeraceae</taxon>
        <taxon>Rhizophagus</taxon>
    </lineage>
</organism>
<sequence length="88" mass="10549">MIHFLIRSDHRLNRFHRNAPLARTGPYSNLFAIKDKLLYTFKEKVSSKVIVRFWKRCLNKAKEYRDLCDDVLLAKSDYEDSEIEEIND</sequence>
<evidence type="ECO:0000313" key="3">
    <source>
        <dbReference type="Proteomes" id="UP000247702"/>
    </source>
</evidence>
<dbReference type="OrthoDB" id="2441967at2759"/>
<dbReference type="EMBL" id="BLAL01000281">
    <property type="protein sequence ID" value="GES99434.1"/>
    <property type="molecule type" value="Genomic_DNA"/>
</dbReference>
<accession>A0A2Z6RJB1</accession>
<dbReference type="Proteomes" id="UP000247702">
    <property type="component" value="Unassembled WGS sequence"/>
</dbReference>
<comment type="caution">
    <text evidence="1">The sequence shown here is derived from an EMBL/GenBank/DDBJ whole genome shotgun (WGS) entry which is preliminary data.</text>
</comment>
<gene>
    <name evidence="2" type="ORF">RCL2_002593900</name>
    <name evidence="1" type="ORF">RclHR1_29740001</name>
</gene>
<keyword evidence="3" id="KW-1185">Reference proteome</keyword>
<protein>
    <submittedName>
        <fullName evidence="1">Uncharacterized protein</fullName>
    </submittedName>
</protein>
<dbReference type="AlphaFoldDB" id="A0A2Z6RJB1"/>
<name>A0A2Z6RJB1_9GLOM</name>
<proteinExistence type="predicted"/>
<dbReference type="Proteomes" id="UP000615446">
    <property type="component" value="Unassembled WGS sequence"/>
</dbReference>
<evidence type="ECO:0000313" key="2">
    <source>
        <dbReference type="EMBL" id="GES99434.1"/>
    </source>
</evidence>
<evidence type="ECO:0000313" key="1">
    <source>
        <dbReference type="EMBL" id="GBB97349.1"/>
    </source>
</evidence>